<dbReference type="Proteomes" id="UP000324536">
    <property type="component" value="Chromosome"/>
</dbReference>
<dbReference type="Gene3D" id="3.55.50.10">
    <property type="entry name" value="Baseplate protein-like domains"/>
    <property type="match status" value="1"/>
</dbReference>
<evidence type="ECO:0008006" key="3">
    <source>
        <dbReference type="Google" id="ProtNLM"/>
    </source>
</evidence>
<protein>
    <recommendedName>
        <fullName evidence="3">Gp5/Type VI secretion system Vgr protein OB-fold domain-containing protein</fullName>
    </recommendedName>
</protein>
<dbReference type="KEGG" id="acek:FLP30_00725"/>
<proteinExistence type="predicted"/>
<dbReference type="Pfam" id="PF05954">
    <property type="entry name" value="Phage_GPD"/>
    <property type="match status" value="1"/>
</dbReference>
<gene>
    <name evidence="1" type="ORF">FLP30_00725</name>
</gene>
<name>A0A5C1YMK1_9PROT</name>
<dbReference type="RefSeq" id="WP_149277901.1">
    <property type="nucleotide sequence ID" value="NZ_CP043506.1"/>
</dbReference>
<evidence type="ECO:0000313" key="1">
    <source>
        <dbReference type="EMBL" id="QEO16460.1"/>
    </source>
</evidence>
<dbReference type="AlphaFoldDB" id="A0A5C1YMK1"/>
<dbReference type="Gene3D" id="4.10.220.110">
    <property type="match status" value="1"/>
</dbReference>
<sequence>MSVVYGGEENSRVRVFVQLPSCVGEFSLFRLEVTQAISTCFSAWVDLFCSTRIVAKETLRESALVGFGENINQRHTTLAGMITDIEFVREFPAARGVDEGSTHRFWYRVRVASKLEALAYFHRRTLWRNENYEAPPNQWEHDLERLVKAVCTLPREGLQTADLDFKCEQLKGTVTFEQNTAAMLKCDTPMIASVLQYDENDLDFLTRVTAQYGAFWFSSAERQADDADMTEKLIFAVNKDSFPQHPRVFRFKSGSCPDAPTTADEEADFIVYQVGWSQGLVQDKVSLRDWNYYTHDGEAQTSTADLQVIGNSASFATLGETIEYDTGVFQAQYFRPKGGQDPSGARIASDYAKLWGKTIAERRFHAGQAHKRRVTGVTPDLSLWAGMSFKVVWGVGDENITGTAEHDDAPSYIATKTVHSCQFTPPELAPLMVGDLAETRSFCKVHFEAIEASAPYHPVVEKAEPRISGFLRGVVVPPGDFGASKRPDSAKNLDKPAPSPLSQEGFYSVKLPGVAMVLFGGTGQSTREPDAVLLPMPLATLYGGKNVGVHFPLLADTAVLVAFNNGDPNRPSIIGVAPDYNTQTSLVGQETASVNEIRTRSGLIMRFKD</sequence>
<dbReference type="InterPro" id="IPR037026">
    <property type="entry name" value="Vgr_OB-fold_dom_sf"/>
</dbReference>
<organism evidence="1 2">
    <name type="scientific">Acetobacter vaccinii</name>
    <dbReference type="NCBI Taxonomy" id="2592655"/>
    <lineage>
        <taxon>Bacteria</taxon>
        <taxon>Pseudomonadati</taxon>
        <taxon>Pseudomonadota</taxon>
        <taxon>Alphaproteobacteria</taxon>
        <taxon>Acetobacterales</taxon>
        <taxon>Acetobacteraceae</taxon>
        <taxon>Acetobacter</taxon>
    </lineage>
</organism>
<dbReference type="SUPFAM" id="SSF69255">
    <property type="entry name" value="gp5 N-terminal domain-like"/>
    <property type="match status" value="1"/>
</dbReference>
<dbReference type="Gene3D" id="2.30.110.50">
    <property type="match status" value="1"/>
</dbReference>
<dbReference type="Gene3D" id="2.40.50.230">
    <property type="entry name" value="Gp5 N-terminal domain"/>
    <property type="match status" value="1"/>
</dbReference>
<evidence type="ECO:0000313" key="2">
    <source>
        <dbReference type="Proteomes" id="UP000324536"/>
    </source>
</evidence>
<reference evidence="1 2" key="1">
    <citation type="submission" date="2019-09" db="EMBL/GenBank/DDBJ databases">
        <title>Genome sequencing of strain KACC 21233.</title>
        <authorList>
            <person name="Heo J."/>
            <person name="Kim S.-J."/>
            <person name="Kim J.-S."/>
            <person name="Hong S.-B."/>
            <person name="Kwon S.-W."/>
        </authorList>
    </citation>
    <scope>NUCLEOTIDE SEQUENCE [LARGE SCALE GENOMIC DNA]</scope>
    <source>
        <strain evidence="1 2">KACC 21233</strain>
    </source>
</reference>
<dbReference type="SUPFAM" id="SSF69279">
    <property type="entry name" value="Phage tail proteins"/>
    <property type="match status" value="2"/>
</dbReference>
<dbReference type="OrthoDB" id="9762420at2"/>
<keyword evidence="2" id="KW-1185">Reference proteome</keyword>
<accession>A0A5C1YMK1</accession>
<dbReference type="EMBL" id="CP043506">
    <property type="protein sequence ID" value="QEO16460.1"/>
    <property type="molecule type" value="Genomic_DNA"/>
</dbReference>